<sequence>MSSIVKQTRSLFLLPPSTVPCDTLPDTTLCLSSETTPPWTSMPSTFAAWNPTALVPPAPRKCQSGANHGRWYTAPLTALAQPSTAPVPATRAPSARYASCPRTGNAQCPSRLYKCAQSAIFCRIHECPLPPILSAHQFPAARFEQAVRRRHRESIAFPVPRVRARELPHQCLARQQEATARLAAPTPLPPSPTLSQEARDEVPSHSESPWRPRRLGDHSRNLPPGAYAYPGAWAGADTAHMRVRGPVRTRTRTHGAGAGTAPARGRVRGGRHSAYLGRVRMRGRGRALHVRSVGAGTCMGAGTTHTQDGLVPGREHGTARTRAHVGGWERARGPVRRLRGAGSYTGGARGRGHGTAHTRAVQTTSTPPLLAPTSTVPPTARPERRVTTQPKRHTLPRRRRLALRHMPGIAETSPSTAFPIWKAGGGGFTLPRIERGPVDGLVGIHCNIVAIETAGSAPAPFGSEAPLAGVRAAQGEGPSAVALGFRVEPKYVHSTVTVHTKAARRGAHRECRGQSASNGPTPKPAIASLRATRPPTMGRPDEDDLELRG</sequence>
<evidence type="ECO:0000256" key="1">
    <source>
        <dbReference type="SAM" id="MobiDB-lite"/>
    </source>
</evidence>
<organism evidence="2 3">
    <name type="scientific">Mycena pura</name>
    <dbReference type="NCBI Taxonomy" id="153505"/>
    <lineage>
        <taxon>Eukaryota</taxon>
        <taxon>Fungi</taxon>
        <taxon>Dikarya</taxon>
        <taxon>Basidiomycota</taxon>
        <taxon>Agaricomycotina</taxon>
        <taxon>Agaricomycetes</taxon>
        <taxon>Agaricomycetidae</taxon>
        <taxon>Agaricales</taxon>
        <taxon>Marasmiineae</taxon>
        <taxon>Mycenaceae</taxon>
        <taxon>Mycena</taxon>
    </lineage>
</organism>
<dbReference type="AlphaFoldDB" id="A0AAD6Y6H2"/>
<name>A0AAD6Y6H2_9AGAR</name>
<evidence type="ECO:0000313" key="3">
    <source>
        <dbReference type="Proteomes" id="UP001219525"/>
    </source>
</evidence>
<comment type="caution">
    <text evidence="2">The sequence shown here is derived from an EMBL/GenBank/DDBJ whole genome shotgun (WGS) entry which is preliminary data.</text>
</comment>
<feature type="region of interest" description="Disordered" evidence="1">
    <location>
        <begin position="338"/>
        <end position="395"/>
    </location>
</feature>
<feature type="region of interest" description="Disordered" evidence="1">
    <location>
        <begin position="299"/>
        <end position="323"/>
    </location>
</feature>
<accession>A0AAD6Y6H2</accession>
<dbReference type="EMBL" id="JARJCW010000057">
    <property type="protein sequence ID" value="KAJ7201826.1"/>
    <property type="molecule type" value="Genomic_DNA"/>
</dbReference>
<reference evidence="2" key="1">
    <citation type="submission" date="2023-03" db="EMBL/GenBank/DDBJ databases">
        <title>Massive genome expansion in bonnet fungi (Mycena s.s.) driven by repeated elements and novel gene families across ecological guilds.</title>
        <authorList>
            <consortium name="Lawrence Berkeley National Laboratory"/>
            <person name="Harder C.B."/>
            <person name="Miyauchi S."/>
            <person name="Viragh M."/>
            <person name="Kuo A."/>
            <person name="Thoen E."/>
            <person name="Andreopoulos B."/>
            <person name="Lu D."/>
            <person name="Skrede I."/>
            <person name="Drula E."/>
            <person name="Henrissat B."/>
            <person name="Morin E."/>
            <person name="Kohler A."/>
            <person name="Barry K."/>
            <person name="LaButti K."/>
            <person name="Morin E."/>
            <person name="Salamov A."/>
            <person name="Lipzen A."/>
            <person name="Mereny Z."/>
            <person name="Hegedus B."/>
            <person name="Baldrian P."/>
            <person name="Stursova M."/>
            <person name="Weitz H."/>
            <person name="Taylor A."/>
            <person name="Grigoriev I.V."/>
            <person name="Nagy L.G."/>
            <person name="Martin F."/>
            <person name="Kauserud H."/>
        </authorList>
    </citation>
    <scope>NUCLEOTIDE SEQUENCE</scope>
    <source>
        <strain evidence="2">9144</strain>
    </source>
</reference>
<gene>
    <name evidence="2" type="ORF">GGX14DRAFT_655051</name>
</gene>
<feature type="compositionally biased region" description="Basic and acidic residues" evidence="1">
    <location>
        <begin position="197"/>
        <end position="220"/>
    </location>
</feature>
<feature type="region of interest" description="Disordered" evidence="1">
    <location>
        <begin position="249"/>
        <end position="268"/>
    </location>
</feature>
<dbReference type="Proteomes" id="UP001219525">
    <property type="component" value="Unassembled WGS sequence"/>
</dbReference>
<proteinExistence type="predicted"/>
<feature type="region of interest" description="Disordered" evidence="1">
    <location>
        <begin position="500"/>
        <end position="549"/>
    </location>
</feature>
<keyword evidence="3" id="KW-1185">Reference proteome</keyword>
<feature type="region of interest" description="Disordered" evidence="1">
    <location>
        <begin position="182"/>
        <end position="223"/>
    </location>
</feature>
<feature type="compositionally biased region" description="Low complexity" evidence="1">
    <location>
        <begin position="357"/>
        <end position="378"/>
    </location>
</feature>
<protein>
    <submittedName>
        <fullName evidence="2">Uncharacterized protein</fullName>
    </submittedName>
</protein>
<evidence type="ECO:0000313" key="2">
    <source>
        <dbReference type="EMBL" id="KAJ7201826.1"/>
    </source>
</evidence>